<feature type="non-terminal residue" evidence="1">
    <location>
        <position position="1"/>
    </location>
</feature>
<keyword evidence="2" id="KW-1185">Reference proteome</keyword>
<comment type="caution">
    <text evidence="1">The sequence shown here is derived from an EMBL/GenBank/DDBJ whole genome shotgun (WGS) entry which is preliminary data.</text>
</comment>
<proteinExistence type="predicted"/>
<organism evidence="1 2">
    <name type="scientific">Elysia crispata</name>
    <name type="common">lettuce slug</name>
    <dbReference type="NCBI Taxonomy" id="231223"/>
    <lineage>
        <taxon>Eukaryota</taxon>
        <taxon>Metazoa</taxon>
        <taxon>Spiralia</taxon>
        <taxon>Lophotrochozoa</taxon>
        <taxon>Mollusca</taxon>
        <taxon>Gastropoda</taxon>
        <taxon>Heterobranchia</taxon>
        <taxon>Euthyneura</taxon>
        <taxon>Panpulmonata</taxon>
        <taxon>Sacoglossa</taxon>
        <taxon>Placobranchoidea</taxon>
        <taxon>Plakobranchidae</taxon>
        <taxon>Elysia</taxon>
    </lineage>
</organism>
<dbReference type="EMBL" id="JAWDGP010005512">
    <property type="protein sequence ID" value="KAK3756456.1"/>
    <property type="molecule type" value="Genomic_DNA"/>
</dbReference>
<sequence>RPATRPFHVELLRMADNYDVKVNGVRWLPSGLKSVLGL</sequence>
<reference evidence="1" key="1">
    <citation type="journal article" date="2023" name="G3 (Bethesda)">
        <title>A reference genome for the long-term kleptoplast-retaining sea slug Elysia crispata morphotype clarki.</title>
        <authorList>
            <person name="Eastman K.E."/>
            <person name="Pendleton A.L."/>
            <person name="Shaikh M.A."/>
            <person name="Suttiyut T."/>
            <person name="Ogas R."/>
            <person name="Tomko P."/>
            <person name="Gavelis G."/>
            <person name="Widhalm J.R."/>
            <person name="Wisecaver J.H."/>
        </authorList>
    </citation>
    <scope>NUCLEOTIDE SEQUENCE</scope>
    <source>
        <strain evidence="1">ECLA1</strain>
    </source>
</reference>
<dbReference type="AlphaFoldDB" id="A0AAE0YTG1"/>
<dbReference type="Proteomes" id="UP001283361">
    <property type="component" value="Unassembled WGS sequence"/>
</dbReference>
<accession>A0AAE0YTG1</accession>
<name>A0AAE0YTG1_9GAST</name>
<protein>
    <submittedName>
        <fullName evidence="1">Uncharacterized protein</fullName>
    </submittedName>
</protein>
<evidence type="ECO:0000313" key="2">
    <source>
        <dbReference type="Proteomes" id="UP001283361"/>
    </source>
</evidence>
<evidence type="ECO:0000313" key="1">
    <source>
        <dbReference type="EMBL" id="KAK3756456.1"/>
    </source>
</evidence>
<gene>
    <name evidence="1" type="ORF">RRG08_059624</name>
</gene>